<dbReference type="GO" id="GO:0005525">
    <property type="term" value="F:GTP binding"/>
    <property type="evidence" value="ECO:0007669"/>
    <property type="project" value="InterPro"/>
</dbReference>
<dbReference type="Pfam" id="PF01926">
    <property type="entry name" value="MMR_HSR1"/>
    <property type="match status" value="1"/>
</dbReference>
<feature type="domain" description="G" evidence="5">
    <location>
        <begin position="6"/>
        <end position="131"/>
    </location>
</feature>
<dbReference type="Proteomes" id="UP000036873">
    <property type="component" value="Unassembled WGS sequence"/>
</dbReference>
<sequence length="393" mass="42206">MKRGNILVIGNSGVGKSTLINAVLGEEKAATGRGSKGTTEELAIHESKVIPFRIIDTVGFEPSFIKEHKAINAVKKWSKDSAKEGHEDNQINVIWFCVEGTTSKLFPETIKNLSRATSMWKSVPVVVVITKSYSVPEREMNIKMVKDAFAEQKRYSKNLAEIIPVVASPYVLNDIAFAAPEGITELIDATNDLIPEGIKAGKKDVSTFILNRKRAFAQSIVGLTTTAAVTVGAIPVPFADALILTPIEIGQINALAKLYEINKGEDSKQFINSIIEVGTVGIAAKTAISALKAIPGINLAASVINAIIAGSIVAAIGEGSIYAFEKVYLGEKSVADIDWVKKVMEVKLSSQFIEQVTLITEKIAKSGNTKDIGKFITDLLVTVFGVTDSKKTA</sequence>
<proteinExistence type="predicted"/>
<evidence type="ECO:0000256" key="1">
    <source>
        <dbReference type="ARBA" id="ARBA00004141"/>
    </source>
</evidence>
<dbReference type="GO" id="GO:0016020">
    <property type="term" value="C:membrane"/>
    <property type="evidence" value="ECO:0007669"/>
    <property type="project" value="UniProtKB-SubCell"/>
</dbReference>
<dbReference type="OrthoDB" id="9255830at2"/>
<keyword evidence="4" id="KW-0472">Membrane</keyword>
<dbReference type="SUPFAM" id="SSF52540">
    <property type="entry name" value="P-loop containing nucleoside triphosphate hydrolases"/>
    <property type="match status" value="1"/>
</dbReference>
<comment type="subcellular location">
    <subcellularLocation>
        <location evidence="1">Membrane</location>
        <topology evidence="1">Multi-pass membrane protein</topology>
    </subcellularLocation>
</comment>
<dbReference type="AlphaFoldDB" id="A0A0L6TYH0"/>
<dbReference type="Gene3D" id="3.40.50.300">
    <property type="entry name" value="P-loop containing nucleotide triphosphate hydrolases"/>
    <property type="match status" value="1"/>
</dbReference>
<dbReference type="InterPro" id="IPR021147">
    <property type="entry name" value="DUF697"/>
</dbReference>
<comment type="caution">
    <text evidence="6">The sequence shown here is derived from an EMBL/GenBank/DDBJ whole genome shotgun (WGS) entry which is preliminary data.</text>
</comment>
<evidence type="ECO:0000259" key="5">
    <source>
        <dbReference type="Pfam" id="PF01926"/>
    </source>
</evidence>
<dbReference type="STRING" id="52689.AKG39_16870"/>
<dbReference type="PATRIC" id="fig|52689.4.peg.2923"/>
<keyword evidence="7" id="KW-1185">Reference proteome</keyword>
<accession>A0A0L6TYH0</accession>
<dbReference type="Pfam" id="PF05128">
    <property type="entry name" value="DUF697"/>
    <property type="match status" value="1"/>
</dbReference>
<organism evidence="6 7">
    <name type="scientific">Acetobacterium bakii</name>
    <dbReference type="NCBI Taxonomy" id="52689"/>
    <lineage>
        <taxon>Bacteria</taxon>
        <taxon>Bacillati</taxon>
        <taxon>Bacillota</taxon>
        <taxon>Clostridia</taxon>
        <taxon>Eubacteriales</taxon>
        <taxon>Eubacteriaceae</taxon>
        <taxon>Acetobacterium</taxon>
    </lineage>
</organism>
<keyword evidence="3" id="KW-1133">Transmembrane helix</keyword>
<protein>
    <submittedName>
        <fullName evidence="6">GTP-binding protein</fullName>
    </submittedName>
</protein>
<evidence type="ECO:0000256" key="2">
    <source>
        <dbReference type="ARBA" id="ARBA00022692"/>
    </source>
</evidence>
<evidence type="ECO:0000256" key="4">
    <source>
        <dbReference type="ARBA" id="ARBA00023136"/>
    </source>
</evidence>
<gene>
    <name evidence="6" type="ORF">AKG39_16870</name>
</gene>
<evidence type="ECO:0000313" key="6">
    <source>
        <dbReference type="EMBL" id="KNZ40615.1"/>
    </source>
</evidence>
<dbReference type="EMBL" id="LGYO01000051">
    <property type="protein sequence ID" value="KNZ40615.1"/>
    <property type="molecule type" value="Genomic_DNA"/>
</dbReference>
<dbReference type="RefSeq" id="WP_050741566.1">
    <property type="nucleotide sequence ID" value="NZ_LGYO01000051.1"/>
</dbReference>
<dbReference type="InterPro" id="IPR027417">
    <property type="entry name" value="P-loop_NTPase"/>
</dbReference>
<evidence type="ECO:0000313" key="7">
    <source>
        <dbReference type="Proteomes" id="UP000036873"/>
    </source>
</evidence>
<dbReference type="CDD" id="cd00882">
    <property type="entry name" value="Ras_like_GTPase"/>
    <property type="match status" value="1"/>
</dbReference>
<name>A0A0L6TYH0_9FIRM</name>
<dbReference type="InterPro" id="IPR006073">
    <property type="entry name" value="GTP-bd"/>
</dbReference>
<evidence type="ECO:0000256" key="3">
    <source>
        <dbReference type="ARBA" id="ARBA00022989"/>
    </source>
</evidence>
<reference evidence="7" key="1">
    <citation type="submission" date="2015-07" db="EMBL/GenBank/DDBJ databases">
        <title>Draft genome sequence of Acetobacterium bakii DSM 8293, a potential psychrophilic chemical producer through syngas fermentation.</title>
        <authorList>
            <person name="Song Y."/>
            <person name="Hwang S."/>
            <person name="Cho B.-K."/>
        </authorList>
    </citation>
    <scope>NUCLEOTIDE SEQUENCE [LARGE SCALE GENOMIC DNA]</scope>
    <source>
        <strain evidence="7">DSM 8239</strain>
    </source>
</reference>
<keyword evidence="2" id="KW-0812">Transmembrane</keyword>